<protein>
    <submittedName>
        <fullName evidence="2">YdcF family protein</fullName>
    </submittedName>
</protein>
<dbReference type="InterPro" id="IPR051599">
    <property type="entry name" value="Cell_Envelope_Assoc"/>
</dbReference>
<dbReference type="GO" id="GO:0005886">
    <property type="term" value="C:plasma membrane"/>
    <property type="evidence" value="ECO:0007669"/>
    <property type="project" value="TreeGrafter"/>
</dbReference>
<dbReference type="GO" id="GO:0043164">
    <property type="term" value="P:Gram-negative-bacterium-type cell wall biogenesis"/>
    <property type="evidence" value="ECO:0007669"/>
    <property type="project" value="TreeGrafter"/>
</dbReference>
<dbReference type="AlphaFoldDB" id="A0A5C4U527"/>
<feature type="domain" description="DUF218" evidence="1">
    <location>
        <begin position="2"/>
        <end position="119"/>
    </location>
</feature>
<proteinExistence type="predicted"/>
<evidence type="ECO:0000313" key="3">
    <source>
        <dbReference type="Proteomes" id="UP000312032"/>
    </source>
</evidence>
<dbReference type="PANTHER" id="PTHR30336">
    <property type="entry name" value="INNER MEMBRANE PROTEIN, PROBABLE PERMEASE"/>
    <property type="match status" value="1"/>
</dbReference>
<dbReference type="PANTHER" id="PTHR30336:SF4">
    <property type="entry name" value="ENVELOPE BIOGENESIS FACTOR ELYC"/>
    <property type="match status" value="1"/>
</dbReference>
<reference evidence="2 3" key="1">
    <citation type="submission" date="2019-06" db="EMBL/GenBank/DDBJ databases">
        <authorList>
            <person name="Li J."/>
        </authorList>
    </citation>
    <scope>NUCLEOTIDE SEQUENCE [LARGE SCALE GENOMIC DNA]</scope>
    <source>
        <strain evidence="2 3">LMG 28165</strain>
    </source>
</reference>
<dbReference type="InterPro" id="IPR014729">
    <property type="entry name" value="Rossmann-like_a/b/a_fold"/>
</dbReference>
<comment type="caution">
    <text evidence="2">The sequence shown here is derived from an EMBL/GenBank/DDBJ whole genome shotgun (WGS) entry which is preliminary data.</text>
</comment>
<dbReference type="InterPro" id="IPR003848">
    <property type="entry name" value="DUF218"/>
</dbReference>
<sequence length="145" mass="16054">MAVVVLGAQVRDGYPRPVLARRLERALHIARAQGQRIIVSGAGEAPAMARWLGQRGFTQLLIEDQARSTNENLENSQRLAPGEPLIVVTSNYHVLRTRLWVWHLGIDARVVGATCPPSARRKAIARETLALAHSALRVGWRRLVS</sequence>
<organism evidence="2 3">
    <name type="scientific">Corynebacterium tapiri</name>
    <dbReference type="NCBI Taxonomy" id="1448266"/>
    <lineage>
        <taxon>Bacteria</taxon>
        <taxon>Bacillati</taxon>
        <taxon>Actinomycetota</taxon>
        <taxon>Actinomycetes</taxon>
        <taxon>Mycobacteriales</taxon>
        <taxon>Corynebacteriaceae</taxon>
        <taxon>Corynebacterium</taxon>
    </lineage>
</organism>
<evidence type="ECO:0000259" key="1">
    <source>
        <dbReference type="Pfam" id="PF02698"/>
    </source>
</evidence>
<accession>A0A5C4U527</accession>
<keyword evidence="3" id="KW-1185">Reference proteome</keyword>
<dbReference type="EMBL" id="VDHJ01000005">
    <property type="protein sequence ID" value="TNL98435.1"/>
    <property type="molecule type" value="Genomic_DNA"/>
</dbReference>
<name>A0A5C4U527_9CORY</name>
<dbReference type="OrthoDB" id="4416534at2"/>
<dbReference type="Gene3D" id="3.40.50.620">
    <property type="entry name" value="HUPs"/>
    <property type="match status" value="1"/>
</dbReference>
<dbReference type="CDD" id="cd06259">
    <property type="entry name" value="YdcF-like"/>
    <property type="match status" value="1"/>
</dbReference>
<gene>
    <name evidence="2" type="ORF">FHE74_04345</name>
</gene>
<dbReference type="GO" id="GO:0000270">
    <property type="term" value="P:peptidoglycan metabolic process"/>
    <property type="evidence" value="ECO:0007669"/>
    <property type="project" value="TreeGrafter"/>
</dbReference>
<evidence type="ECO:0000313" key="2">
    <source>
        <dbReference type="EMBL" id="TNL98435.1"/>
    </source>
</evidence>
<dbReference type="RefSeq" id="WP_139465280.1">
    <property type="nucleotide sequence ID" value="NZ_VDHJ01000005.1"/>
</dbReference>
<dbReference type="Proteomes" id="UP000312032">
    <property type="component" value="Unassembled WGS sequence"/>
</dbReference>
<dbReference type="Pfam" id="PF02698">
    <property type="entry name" value="DUF218"/>
    <property type="match status" value="1"/>
</dbReference>